<dbReference type="EMBL" id="UINC01097441">
    <property type="protein sequence ID" value="SVC55141.1"/>
    <property type="molecule type" value="Genomic_DNA"/>
</dbReference>
<dbReference type="PANTHER" id="PTHR13812">
    <property type="entry name" value="KETIMINE REDUCTASE MU-CRYSTALLIN"/>
    <property type="match status" value="1"/>
</dbReference>
<gene>
    <name evidence="1" type="ORF">METZ01_LOCUS307995</name>
</gene>
<protein>
    <recommendedName>
        <fullName evidence="2">Ornithine cyclodeaminase</fullName>
    </recommendedName>
</protein>
<dbReference type="PANTHER" id="PTHR13812:SF19">
    <property type="entry name" value="KETIMINE REDUCTASE MU-CRYSTALLIN"/>
    <property type="match status" value="1"/>
</dbReference>
<proteinExistence type="predicted"/>
<sequence length="141" mass="15387">IMNNFSLEAEASVHEDLSKADVICTATPATMPLFDHTHLNHGVHINAIGSFKPNMQELPIKTINNAKVVVDHRSACEQEAGDLIIPVQNGQWSFDQIHGEIGEVVSGKVMGRETNNEITVFKSVGIGIQDLALANMIMDRV</sequence>
<dbReference type="InterPro" id="IPR023401">
    <property type="entry name" value="ODC_N"/>
</dbReference>
<name>A0A382N6G4_9ZZZZ</name>
<dbReference type="AlphaFoldDB" id="A0A382N6G4"/>
<evidence type="ECO:0000313" key="1">
    <source>
        <dbReference type="EMBL" id="SVC55141.1"/>
    </source>
</evidence>
<dbReference type="InterPro" id="IPR036291">
    <property type="entry name" value="NAD(P)-bd_dom_sf"/>
</dbReference>
<dbReference type="InterPro" id="IPR003462">
    <property type="entry name" value="ODC_Mu_crystall"/>
</dbReference>
<feature type="non-terminal residue" evidence="1">
    <location>
        <position position="1"/>
    </location>
</feature>
<reference evidence="1" key="1">
    <citation type="submission" date="2018-05" db="EMBL/GenBank/DDBJ databases">
        <authorList>
            <person name="Lanie J.A."/>
            <person name="Ng W.-L."/>
            <person name="Kazmierczak K.M."/>
            <person name="Andrzejewski T.M."/>
            <person name="Davidsen T.M."/>
            <person name="Wayne K.J."/>
            <person name="Tettelin H."/>
            <person name="Glass J.I."/>
            <person name="Rusch D."/>
            <person name="Podicherti R."/>
            <person name="Tsui H.-C.T."/>
            <person name="Winkler M.E."/>
        </authorList>
    </citation>
    <scope>NUCLEOTIDE SEQUENCE</scope>
</reference>
<dbReference type="GO" id="GO:0005737">
    <property type="term" value="C:cytoplasm"/>
    <property type="evidence" value="ECO:0007669"/>
    <property type="project" value="TreeGrafter"/>
</dbReference>
<evidence type="ECO:0008006" key="2">
    <source>
        <dbReference type="Google" id="ProtNLM"/>
    </source>
</evidence>
<accession>A0A382N6G4</accession>
<dbReference type="Gene3D" id="3.40.50.720">
    <property type="entry name" value="NAD(P)-binding Rossmann-like Domain"/>
    <property type="match status" value="1"/>
</dbReference>
<dbReference type="Gene3D" id="3.30.1780.10">
    <property type="entry name" value="ornithine cyclodeaminase, domain 1"/>
    <property type="match status" value="1"/>
</dbReference>
<dbReference type="SUPFAM" id="SSF51735">
    <property type="entry name" value="NAD(P)-binding Rossmann-fold domains"/>
    <property type="match status" value="1"/>
</dbReference>
<organism evidence="1">
    <name type="scientific">marine metagenome</name>
    <dbReference type="NCBI Taxonomy" id="408172"/>
    <lineage>
        <taxon>unclassified sequences</taxon>
        <taxon>metagenomes</taxon>
        <taxon>ecological metagenomes</taxon>
    </lineage>
</organism>
<dbReference type="Pfam" id="PF02423">
    <property type="entry name" value="OCD_Mu_crystall"/>
    <property type="match status" value="1"/>
</dbReference>